<dbReference type="Proteomes" id="UP000012283">
    <property type="component" value="Unassembled WGS sequence"/>
</dbReference>
<accession>N4WKU5</accession>
<dbReference type="OrthoDB" id="2182676at2"/>
<dbReference type="PATRIC" id="fig|1308866.3.peg.1790"/>
<reference evidence="2 3" key="1">
    <citation type="submission" date="2013-03" db="EMBL/GenBank/DDBJ databases">
        <title>Draft genome sequence of Gracibacillus halophilus YIM-C55.5, a moderately halophilic and thermophilic organism from the Xiaochaidamu salt lake.</title>
        <authorList>
            <person name="Sugumar T."/>
            <person name="Polireddy D.R."/>
            <person name="Antony A."/>
            <person name="Madhava Y.R."/>
            <person name="Sivakumar N."/>
        </authorList>
    </citation>
    <scope>NUCLEOTIDE SEQUENCE [LARGE SCALE GENOMIC DNA]</scope>
    <source>
        <strain evidence="2 3">YIM-C55.5</strain>
    </source>
</reference>
<protein>
    <recommendedName>
        <fullName evidence="4">DUF624 domain-containing protein</fullName>
    </recommendedName>
</protein>
<feature type="transmembrane region" description="Helical" evidence="1">
    <location>
        <begin position="172"/>
        <end position="192"/>
    </location>
</feature>
<keyword evidence="3" id="KW-1185">Reference proteome</keyword>
<gene>
    <name evidence="2" type="ORF">J416_08844</name>
</gene>
<feature type="transmembrane region" description="Helical" evidence="1">
    <location>
        <begin position="74"/>
        <end position="94"/>
    </location>
</feature>
<evidence type="ECO:0000313" key="3">
    <source>
        <dbReference type="Proteomes" id="UP000012283"/>
    </source>
</evidence>
<dbReference type="eggNOG" id="COG5578">
    <property type="taxonomic scope" value="Bacteria"/>
</dbReference>
<dbReference type="RefSeq" id="WP_003468521.1">
    <property type="nucleotide sequence ID" value="NZ_APML01000030.1"/>
</dbReference>
<name>N4WKU5_9BACI</name>
<evidence type="ECO:0000256" key="1">
    <source>
        <dbReference type="SAM" id="Phobius"/>
    </source>
</evidence>
<dbReference type="EMBL" id="APML01000030">
    <property type="protein sequence ID" value="ENH96792.1"/>
    <property type="molecule type" value="Genomic_DNA"/>
</dbReference>
<organism evidence="2 3">
    <name type="scientific">Gracilibacillus halophilus YIM-C55.5</name>
    <dbReference type="NCBI Taxonomy" id="1308866"/>
    <lineage>
        <taxon>Bacteria</taxon>
        <taxon>Bacillati</taxon>
        <taxon>Bacillota</taxon>
        <taxon>Bacilli</taxon>
        <taxon>Bacillales</taxon>
        <taxon>Bacillaceae</taxon>
        <taxon>Gracilibacillus</taxon>
    </lineage>
</organism>
<dbReference type="Pfam" id="PF04854">
    <property type="entry name" value="DUF624"/>
    <property type="match status" value="1"/>
</dbReference>
<proteinExistence type="predicted"/>
<evidence type="ECO:0000313" key="2">
    <source>
        <dbReference type="EMBL" id="ENH96792.1"/>
    </source>
</evidence>
<evidence type="ECO:0008006" key="4">
    <source>
        <dbReference type="Google" id="ProtNLM"/>
    </source>
</evidence>
<dbReference type="InterPro" id="IPR006938">
    <property type="entry name" value="DUF624"/>
</dbReference>
<keyword evidence="1" id="KW-0812">Transmembrane</keyword>
<dbReference type="AlphaFoldDB" id="N4WKU5"/>
<keyword evidence="1" id="KW-1133">Transmembrane helix</keyword>
<feature type="transmembrane region" description="Helical" evidence="1">
    <location>
        <begin position="141"/>
        <end position="166"/>
    </location>
</feature>
<sequence>MSAIYRLLEWVTKLAYLNLLWIVFSMLGFVVAGLFPATAATFTVSRDWVMGKGDIKIWPVFWNAYKQSFVSSNILGYFIALVAYILYLDFFFLTVTSSQYALLLTIPFLSFSLLFLLTTCYAFPVYVYYQMTVWQVIKSAFVIMIVNPLTTLMIVFGQIGILTILWHFQGLMIFFSMSVSSISFMIPAKRAFQHVHARHDKKVAIDSQ</sequence>
<comment type="caution">
    <text evidence="2">The sequence shown here is derived from an EMBL/GenBank/DDBJ whole genome shotgun (WGS) entry which is preliminary data.</text>
</comment>
<dbReference type="STRING" id="1308866.J416_08844"/>
<feature type="transmembrane region" description="Helical" evidence="1">
    <location>
        <begin position="100"/>
        <end position="129"/>
    </location>
</feature>
<feature type="transmembrane region" description="Helical" evidence="1">
    <location>
        <begin position="20"/>
        <end position="42"/>
    </location>
</feature>
<keyword evidence="1" id="KW-0472">Membrane</keyword>